<organism evidence="1 2">
    <name type="scientific">Salmonirosea aquatica</name>
    <dbReference type="NCBI Taxonomy" id="2654236"/>
    <lineage>
        <taxon>Bacteria</taxon>
        <taxon>Pseudomonadati</taxon>
        <taxon>Bacteroidota</taxon>
        <taxon>Cytophagia</taxon>
        <taxon>Cytophagales</taxon>
        <taxon>Spirosomataceae</taxon>
        <taxon>Salmonirosea</taxon>
    </lineage>
</organism>
<dbReference type="AlphaFoldDB" id="A0A7C9FTQ9"/>
<dbReference type="RefSeq" id="WP_152766482.1">
    <property type="nucleotide sequence ID" value="NZ_WHLY01000004.1"/>
</dbReference>
<proteinExistence type="predicted"/>
<comment type="caution">
    <text evidence="1">The sequence shown here is derived from an EMBL/GenBank/DDBJ whole genome shotgun (WGS) entry which is preliminary data.</text>
</comment>
<evidence type="ECO:0000313" key="1">
    <source>
        <dbReference type="EMBL" id="MPR37192.1"/>
    </source>
</evidence>
<gene>
    <name evidence="1" type="ORF">GBK04_28620</name>
</gene>
<dbReference type="EMBL" id="WHLY01000004">
    <property type="protein sequence ID" value="MPR37192.1"/>
    <property type="molecule type" value="Genomic_DNA"/>
</dbReference>
<keyword evidence="2" id="KW-1185">Reference proteome</keyword>
<name>A0A7C9FTQ9_9BACT</name>
<sequence>MRKLNIGISEKVLAEAVQEIPKAGRTLSLFEANREITSLLRDGTSTNAKGDYTKERVRYVDFNKPGLIISAWCSSSPSGAKLPVGPT</sequence>
<evidence type="ECO:0000313" key="2">
    <source>
        <dbReference type="Proteomes" id="UP000479293"/>
    </source>
</evidence>
<accession>A0A7C9FTQ9</accession>
<dbReference type="Proteomes" id="UP000479293">
    <property type="component" value="Unassembled WGS sequence"/>
</dbReference>
<reference evidence="1 2" key="1">
    <citation type="submission" date="2019-10" db="EMBL/GenBank/DDBJ databases">
        <title>Draft Genome Sequence of Cytophagaceae sp. SJW1-29.</title>
        <authorList>
            <person name="Choi A."/>
        </authorList>
    </citation>
    <scope>NUCLEOTIDE SEQUENCE [LARGE SCALE GENOMIC DNA]</scope>
    <source>
        <strain evidence="1 2">SJW1-29</strain>
    </source>
</reference>
<protein>
    <submittedName>
        <fullName evidence="1">Uncharacterized protein</fullName>
    </submittedName>
</protein>